<accession>A0A1G2U383</accession>
<dbReference type="Proteomes" id="UP000176800">
    <property type="component" value="Unassembled WGS sequence"/>
</dbReference>
<comment type="caution">
    <text evidence="1">The sequence shown here is derived from an EMBL/GenBank/DDBJ whole genome shotgun (WGS) entry which is preliminary data.</text>
</comment>
<gene>
    <name evidence="1" type="ORF">A3B14_01130</name>
</gene>
<evidence type="ECO:0008006" key="3">
    <source>
        <dbReference type="Google" id="ProtNLM"/>
    </source>
</evidence>
<proteinExistence type="predicted"/>
<reference evidence="1 2" key="1">
    <citation type="journal article" date="2016" name="Nat. Commun.">
        <title>Thousands of microbial genomes shed light on interconnected biogeochemical processes in an aquifer system.</title>
        <authorList>
            <person name="Anantharaman K."/>
            <person name="Brown C.T."/>
            <person name="Hug L.A."/>
            <person name="Sharon I."/>
            <person name="Castelle C.J."/>
            <person name="Probst A.J."/>
            <person name="Thomas B.C."/>
            <person name="Singh A."/>
            <person name="Wilkins M.J."/>
            <person name="Karaoz U."/>
            <person name="Brodie E.L."/>
            <person name="Williams K.H."/>
            <person name="Hubbard S.S."/>
            <person name="Banfield J.F."/>
        </authorList>
    </citation>
    <scope>NUCLEOTIDE SEQUENCE [LARGE SCALE GENOMIC DNA]</scope>
</reference>
<sequence>MLKNNLYNLLLQLTVENRSLWRIKDEYLKDAEGDAEVLAFWQKMTADKEAHINELSTLVKSRM</sequence>
<dbReference type="AlphaFoldDB" id="A0A1G2U383"/>
<evidence type="ECO:0000313" key="1">
    <source>
        <dbReference type="EMBL" id="OHB03919.1"/>
    </source>
</evidence>
<organism evidence="1 2">
    <name type="scientific">Candidatus Zambryskibacteria bacterium RIFCSPLOWO2_01_FULL_45_21</name>
    <dbReference type="NCBI Taxonomy" id="1802761"/>
    <lineage>
        <taxon>Bacteria</taxon>
        <taxon>Candidatus Zambryskiibacteriota</taxon>
    </lineage>
</organism>
<dbReference type="EMBL" id="MHWE01000012">
    <property type="protein sequence ID" value="OHB03919.1"/>
    <property type="molecule type" value="Genomic_DNA"/>
</dbReference>
<name>A0A1G2U383_9BACT</name>
<protein>
    <recommendedName>
        <fullName evidence="3">Ferritin/DPS protein domain-containing protein</fullName>
    </recommendedName>
</protein>
<evidence type="ECO:0000313" key="2">
    <source>
        <dbReference type="Proteomes" id="UP000176800"/>
    </source>
</evidence>